<dbReference type="Pfam" id="PF00583">
    <property type="entry name" value="Acetyltransf_1"/>
    <property type="match status" value="1"/>
</dbReference>
<evidence type="ECO:0000256" key="2">
    <source>
        <dbReference type="ARBA" id="ARBA00023315"/>
    </source>
</evidence>
<evidence type="ECO:0000256" key="1">
    <source>
        <dbReference type="ARBA" id="ARBA00022679"/>
    </source>
</evidence>
<dbReference type="CDD" id="cd04301">
    <property type="entry name" value="NAT_SF"/>
    <property type="match status" value="1"/>
</dbReference>
<dbReference type="RefSeq" id="WP_062544205.1">
    <property type="nucleotide sequence ID" value="NZ_CP012643.1"/>
</dbReference>
<dbReference type="InterPro" id="IPR050832">
    <property type="entry name" value="Bact_Acetyltransf"/>
</dbReference>
<dbReference type="EMBL" id="CP012643">
    <property type="protein sequence ID" value="ALI99705.1"/>
    <property type="molecule type" value="Genomic_DNA"/>
</dbReference>
<dbReference type="OrthoDB" id="5419426at2"/>
<evidence type="ECO:0000313" key="5">
    <source>
        <dbReference type="Proteomes" id="UP000061382"/>
    </source>
</evidence>
<dbReference type="InterPro" id="IPR000182">
    <property type="entry name" value="GNAT_dom"/>
</dbReference>
<dbReference type="PANTHER" id="PTHR43877">
    <property type="entry name" value="AMINOALKYLPHOSPHONATE N-ACETYLTRANSFERASE-RELATED-RELATED"/>
    <property type="match status" value="1"/>
</dbReference>
<dbReference type="Gene3D" id="3.40.630.30">
    <property type="match status" value="1"/>
</dbReference>
<dbReference type="PATRIC" id="fig|512763.3.peg.2834"/>
<dbReference type="GO" id="GO:0016747">
    <property type="term" value="F:acyltransferase activity, transferring groups other than amino-acyl groups"/>
    <property type="evidence" value="ECO:0007669"/>
    <property type="project" value="InterPro"/>
</dbReference>
<keyword evidence="5" id="KW-1185">Reference proteome</keyword>
<dbReference type="AlphaFoldDB" id="A0A0P0CJR8"/>
<dbReference type="SUPFAM" id="SSF55729">
    <property type="entry name" value="Acyl-CoA N-acyltransferases (Nat)"/>
    <property type="match status" value="1"/>
</dbReference>
<accession>A0A0P0CJR8</accession>
<evidence type="ECO:0000259" key="3">
    <source>
        <dbReference type="PROSITE" id="PS51186"/>
    </source>
</evidence>
<dbReference type="KEGG" id="rti:DC20_12910"/>
<dbReference type="InterPro" id="IPR016181">
    <property type="entry name" value="Acyl_CoA_acyltransferase"/>
</dbReference>
<sequence>MSITIRAIEERDNQPLADLIRKVFREFKIDRPGTVYTDPTTDQLYQLFQTPGSAYLVAEENGEIIGGCGVYPTDGLPEGYAELVKFYLEAETRGKGIGLQLLDKSLLLAQELGYTHLYLESFPELAKAVSMYTKAGFKPLPHALGNSGHFACNIWMVKDLTEQGA</sequence>
<feature type="domain" description="N-acetyltransferase" evidence="3">
    <location>
        <begin position="3"/>
        <end position="161"/>
    </location>
</feature>
<keyword evidence="1 4" id="KW-0808">Transferase</keyword>
<protein>
    <submittedName>
        <fullName evidence="4">Acetyltransferase</fullName>
    </submittedName>
</protein>
<organism evidence="4 5">
    <name type="scientific">Rufibacter tibetensis</name>
    <dbReference type="NCBI Taxonomy" id="512763"/>
    <lineage>
        <taxon>Bacteria</taxon>
        <taxon>Pseudomonadati</taxon>
        <taxon>Bacteroidota</taxon>
        <taxon>Cytophagia</taxon>
        <taxon>Cytophagales</taxon>
        <taxon>Hymenobacteraceae</taxon>
        <taxon>Rufibacter</taxon>
    </lineage>
</organism>
<dbReference type="PANTHER" id="PTHR43877:SF2">
    <property type="entry name" value="AMINOALKYLPHOSPHONATE N-ACETYLTRANSFERASE-RELATED"/>
    <property type="match status" value="1"/>
</dbReference>
<proteinExistence type="predicted"/>
<evidence type="ECO:0000313" key="4">
    <source>
        <dbReference type="EMBL" id="ALI99705.1"/>
    </source>
</evidence>
<name>A0A0P0CJR8_9BACT</name>
<keyword evidence="2" id="KW-0012">Acyltransferase</keyword>
<reference evidence="4 5" key="1">
    <citation type="submission" date="2015-08" db="EMBL/GenBank/DDBJ databases">
        <title>Complete genome sequence of Rufibacter tibetensis strain 1351t, a radiation-resistant bacterium from tibet plateau.</title>
        <authorList>
            <person name="Dai J."/>
        </authorList>
    </citation>
    <scope>NUCLEOTIDE SEQUENCE [LARGE SCALE GENOMIC DNA]</scope>
    <source>
        <strain evidence="4 5">1351</strain>
    </source>
</reference>
<dbReference type="PROSITE" id="PS51186">
    <property type="entry name" value="GNAT"/>
    <property type="match status" value="1"/>
</dbReference>
<dbReference type="Proteomes" id="UP000061382">
    <property type="component" value="Chromosome"/>
</dbReference>
<gene>
    <name evidence="4" type="ORF">DC20_12910</name>
</gene>